<sequence length="43" mass="4814">MIDVTMTMASSVIEHPEIRDIQLCERALKSVWAKAGKRTNLAV</sequence>
<evidence type="ECO:0000313" key="1">
    <source>
        <dbReference type="EMBL" id="MEM5423739.1"/>
    </source>
</evidence>
<keyword evidence="2" id="KW-1185">Reference proteome</keyword>
<reference evidence="1 2" key="1">
    <citation type="submission" date="2024-01" db="EMBL/GenBank/DDBJ databases">
        <title>The diversity of rhizobia nodulating Mimosa spp. in eleven states of Brazil covering several biomes is determined by host plant, location, and edaphic factors.</title>
        <authorList>
            <person name="Rouws L."/>
            <person name="Barauna A."/>
            <person name="Beukes C."/>
            <person name="De Faria S.M."/>
            <person name="Gross E."/>
            <person name="Dos Reis Junior F.B."/>
            <person name="Simon M."/>
            <person name="Maluk M."/>
            <person name="Odee D.W."/>
            <person name="Kenicer G."/>
            <person name="Young J.P.W."/>
            <person name="Reis V.M."/>
            <person name="Zilli J."/>
            <person name="James E.K."/>
        </authorList>
    </citation>
    <scope>NUCLEOTIDE SEQUENCE [LARGE SCALE GENOMIC DNA]</scope>
    <source>
        <strain evidence="1 2">JPY167</strain>
    </source>
</reference>
<protein>
    <submittedName>
        <fullName evidence="1">Uncharacterized protein</fullName>
    </submittedName>
</protein>
<organism evidence="1 2">
    <name type="scientific">Paraburkholderia ferrariae</name>
    <dbReference type="NCBI Taxonomy" id="386056"/>
    <lineage>
        <taxon>Bacteria</taxon>
        <taxon>Pseudomonadati</taxon>
        <taxon>Pseudomonadota</taxon>
        <taxon>Betaproteobacteria</taxon>
        <taxon>Burkholderiales</taxon>
        <taxon>Burkholderiaceae</taxon>
        <taxon>Paraburkholderia</taxon>
    </lineage>
</organism>
<gene>
    <name evidence="1" type="ORF">VSR73_22055</name>
</gene>
<comment type="caution">
    <text evidence="1">The sequence shown here is derived from an EMBL/GenBank/DDBJ whole genome shotgun (WGS) entry which is preliminary data.</text>
</comment>
<dbReference type="Proteomes" id="UP001489897">
    <property type="component" value="Unassembled WGS sequence"/>
</dbReference>
<name>A0ABU9RUK2_9BURK</name>
<dbReference type="EMBL" id="JAYMRV010000006">
    <property type="protein sequence ID" value="MEM5423739.1"/>
    <property type="molecule type" value="Genomic_DNA"/>
</dbReference>
<evidence type="ECO:0000313" key="2">
    <source>
        <dbReference type="Proteomes" id="UP001489897"/>
    </source>
</evidence>
<proteinExistence type="predicted"/>
<accession>A0ABU9RUK2</accession>